<feature type="transmembrane region" description="Helical" evidence="1">
    <location>
        <begin position="55"/>
        <end position="80"/>
    </location>
</feature>
<accession>A0AAU9D794</accession>
<dbReference type="AlphaFoldDB" id="A0AAU9D794"/>
<feature type="transmembrane region" description="Helical" evidence="1">
    <location>
        <begin position="92"/>
        <end position="111"/>
    </location>
</feature>
<dbReference type="KEGG" id="xap:XA3_06970"/>
<dbReference type="GO" id="GO:0016747">
    <property type="term" value="F:acyltransferase activity, transferring groups other than amino-acyl groups"/>
    <property type="evidence" value="ECO:0007669"/>
    <property type="project" value="InterPro"/>
</dbReference>
<feature type="transmembrane region" description="Helical" evidence="1">
    <location>
        <begin position="131"/>
        <end position="149"/>
    </location>
</feature>
<dbReference type="Pfam" id="PF01757">
    <property type="entry name" value="Acyl_transf_3"/>
    <property type="match status" value="1"/>
</dbReference>
<gene>
    <name evidence="3" type="ORF">XA3_06970</name>
</gene>
<keyword evidence="4" id="KW-1185">Reference proteome</keyword>
<keyword evidence="1" id="KW-1133">Transmembrane helix</keyword>
<evidence type="ECO:0000256" key="1">
    <source>
        <dbReference type="SAM" id="Phobius"/>
    </source>
</evidence>
<protein>
    <recommendedName>
        <fullName evidence="2">Acyltransferase 3 domain-containing protein</fullName>
    </recommendedName>
</protein>
<keyword evidence="1" id="KW-0812">Transmembrane</keyword>
<proteinExistence type="predicted"/>
<evidence type="ECO:0000313" key="3">
    <source>
        <dbReference type="EMBL" id="BDR58256.1"/>
    </source>
</evidence>
<organism evidence="3 4">
    <name type="scientific">Xylocopilactobacillus apicola</name>
    <dbReference type="NCBI Taxonomy" id="2932184"/>
    <lineage>
        <taxon>Bacteria</taxon>
        <taxon>Bacillati</taxon>
        <taxon>Bacillota</taxon>
        <taxon>Bacilli</taxon>
        <taxon>Lactobacillales</taxon>
        <taxon>Lactobacillaceae</taxon>
        <taxon>Xylocopilactobacillus</taxon>
    </lineage>
</organism>
<feature type="transmembrane region" description="Helical" evidence="1">
    <location>
        <begin position="161"/>
        <end position="180"/>
    </location>
</feature>
<feature type="transmembrane region" description="Helical" evidence="1">
    <location>
        <begin position="21"/>
        <end position="43"/>
    </location>
</feature>
<dbReference type="EMBL" id="AP026802">
    <property type="protein sequence ID" value="BDR58256.1"/>
    <property type="molecule type" value="Genomic_DNA"/>
</dbReference>
<keyword evidence="1" id="KW-0472">Membrane</keyword>
<evidence type="ECO:0000313" key="4">
    <source>
        <dbReference type="Proteomes" id="UP001321861"/>
    </source>
</evidence>
<dbReference type="Proteomes" id="UP001321861">
    <property type="component" value="Chromosome"/>
</dbReference>
<feature type="transmembrane region" description="Helical" evidence="1">
    <location>
        <begin position="323"/>
        <end position="343"/>
    </location>
</feature>
<reference evidence="3 4" key="1">
    <citation type="journal article" date="2023" name="Microbiol. Spectr.">
        <title>Symbiosis of Carpenter Bees with Uncharacterized Lactic Acid Bacteria Showing NAD Auxotrophy.</title>
        <authorList>
            <person name="Kawasaki S."/>
            <person name="Ozawa K."/>
            <person name="Mori T."/>
            <person name="Yamamoto A."/>
            <person name="Ito M."/>
            <person name="Ohkuma M."/>
            <person name="Sakamoto M."/>
            <person name="Matsutani M."/>
        </authorList>
    </citation>
    <scope>NUCLEOTIDE SEQUENCE [LARGE SCALE GENOMIC DNA]</scope>
    <source>
        <strain evidence="3 4">XA3</strain>
    </source>
</reference>
<evidence type="ECO:0000259" key="2">
    <source>
        <dbReference type="Pfam" id="PF01757"/>
    </source>
</evidence>
<dbReference type="RefSeq" id="WP_317636173.1">
    <property type="nucleotide sequence ID" value="NZ_AP026802.1"/>
</dbReference>
<feature type="transmembrane region" description="Helical" evidence="1">
    <location>
        <begin position="216"/>
        <end position="235"/>
    </location>
</feature>
<feature type="domain" description="Acyltransferase 3" evidence="2">
    <location>
        <begin position="20"/>
        <end position="340"/>
    </location>
</feature>
<feature type="transmembrane region" description="Helical" evidence="1">
    <location>
        <begin position="280"/>
        <end position="298"/>
    </location>
</feature>
<name>A0AAU9D794_9LACO</name>
<sequence length="388" mass="45222">MQRSRKNKSHVDYSHYRQTNFELLRILSMYAIIIHHLIAHSGFSWSQFKVTPNKIWLLSVLPIGKVGVGTFILITGYFTYRHSPKLKTLLRITTTTSFYSILIYILANLTIPGTHVTPQTFFQSVFPIISNLYWFATAYVFMYILMPYLNILAERLAVKQYVIMLGVLILLICGPAYLMYYGVPVYGYTDVAVMILLWLTGAFIRKYENYIHIKSWLLCLILAILIIGDFLFHFWGFNLGVEHPKIYIYTMNIGMYNYSFFSYVVAVVVFLLFKNMKIKPNFIINFAASGVFAVYLIHDNPYVSNLIFKTFIHFPQVKDLPTMIQQTFTIPAVILLVCLLIEYTRSIMFGTFQNYYLNFWVKIIGKIDRAFTKFLARIFKRGGKNNGK</sequence>
<feature type="transmembrane region" description="Helical" evidence="1">
    <location>
        <begin position="186"/>
        <end position="204"/>
    </location>
</feature>
<feature type="transmembrane region" description="Helical" evidence="1">
    <location>
        <begin position="255"/>
        <end position="273"/>
    </location>
</feature>
<dbReference type="InterPro" id="IPR002656">
    <property type="entry name" value="Acyl_transf_3_dom"/>
</dbReference>